<feature type="chain" id="PRO_5046192231" evidence="1">
    <location>
        <begin position="28"/>
        <end position="56"/>
    </location>
</feature>
<evidence type="ECO:0000256" key="1">
    <source>
        <dbReference type="SAM" id="SignalP"/>
    </source>
</evidence>
<accession>A0ABT3CG66</accession>
<keyword evidence="3" id="KW-1185">Reference proteome</keyword>
<organism evidence="2 3">
    <name type="scientific">Mycolicibacterium komossense</name>
    <dbReference type="NCBI Taxonomy" id="1779"/>
    <lineage>
        <taxon>Bacteria</taxon>
        <taxon>Bacillati</taxon>
        <taxon>Actinomycetota</taxon>
        <taxon>Actinomycetes</taxon>
        <taxon>Mycobacteriales</taxon>
        <taxon>Mycobacteriaceae</taxon>
        <taxon>Mycolicibacterium</taxon>
    </lineage>
</organism>
<dbReference type="RefSeq" id="WP_264069544.1">
    <property type="nucleotide sequence ID" value="NZ_JACKTY010000033.1"/>
</dbReference>
<sequence length="56" mass="5621">MKKIGLAGIVGAGLAAAVLGFAAPAQADLGHNVWANQQNQTSVSVPQVNTSVHQSP</sequence>
<name>A0ABT3CG66_9MYCO</name>
<proteinExistence type="predicted"/>
<protein>
    <submittedName>
        <fullName evidence="2">Uncharacterized protein</fullName>
    </submittedName>
</protein>
<evidence type="ECO:0000313" key="2">
    <source>
        <dbReference type="EMBL" id="MCV7228409.1"/>
    </source>
</evidence>
<feature type="signal peptide" evidence="1">
    <location>
        <begin position="1"/>
        <end position="27"/>
    </location>
</feature>
<gene>
    <name evidence="2" type="ORF">H7J73_20555</name>
</gene>
<comment type="caution">
    <text evidence="2">The sequence shown here is derived from an EMBL/GenBank/DDBJ whole genome shotgun (WGS) entry which is preliminary data.</text>
</comment>
<reference evidence="2 3" key="1">
    <citation type="journal article" date="2022" name="BMC Genomics">
        <title>Comparative genome analysis of mycobacteria focusing on tRNA and non-coding RNA.</title>
        <authorList>
            <person name="Behra P.R.K."/>
            <person name="Pettersson B.M.F."/>
            <person name="Ramesh M."/>
            <person name="Das S."/>
            <person name="Dasgupta S."/>
            <person name="Kirsebom L.A."/>
        </authorList>
    </citation>
    <scope>NUCLEOTIDE SEQUENCE [LARGE SCALE GENOMIC DNA]</scope>
    <source>
        <strain evidence="2 3">DSM 44078</strain>
    </source>
</reference>
<keyword evidence="1" id="KW-0732">Signal</keyword>
<evidence type="ECO:0000313" key="3">
    <source>
        <dbReference type="Proteomes" id="UP001526201"/>
    </source>
</evidence>
<dbReference type="EMBL" id="JACKTY010000033">
    <property type="protein sequence ID" value="MCV7228409.1"/>
    <property type="molecule type" value="Genomic_DNA"/>
</dbReference>
<dbReference type="Proteomes" id="UP001526201">
    <property type="component" value="Unassembled WGS sequence"/>
</dbReference>